<dbReference type="AlphaFoldDB" id="A0AAN9HRU4"/>
<keyword evidence="4" id="KW-0732">Signal</keyword>
<dbReference type="InterPro" id="IPR044965">
    <property type="entry name" value="Glyco_hydro_17_plant"/>
</dbReference>
<feature type="transmembrane region" description="Helical" evidence="10">
    <location>
        <begin position="382"/>
        <end position="400"/>
    </location>
</feature>
<proteinExistence type="inferred from homology"/>
<sequence length="404" mass="44930">MATFIRRIGMSYIFLTFFLSSGIGFFGRVASFGINYGQVANNLPQPEKVLELLSNFKIKKTRIYDTNPQILNAFANSNIEVIVTIENEILSQLNDPQQALQWVNDHIKPYIADTKITGIQVGNEIYTDGDTTLIQYLVPVAVNIHNALAQLAIGSNIEVSTPCSLSVLEQSYPPSAGSFKSDISGIMHQFLDFLSRTKAPFWINAYPYFAYKDDPNGISLDYVLFNPSEGMVDPNTKLHYDNMLYAQVDAVIFAIAKMGFNDIEVRVSETGWPSKGDSNEAGASLQNAATYNKNLLRRQVANEGTPLRPRMRLEAYLFALFNEDMKPGPTSERNYGLFEPDESMTYNVGLSAIATISISSTSISLTSSATNTKAAPMGYQSLFYWIFVYLLMTSTVCGSLRRIL</sequence>
<evidence type="ECO:0000256" key="4">
    <source>
        <dbReference type="ARBA" id="ARBA00022729"/>
    </source>
</evidence>
<name>A0AAN9HRU4_CROPI</name>
<dbReference type="GO" id="GO:0005975">
    <property type="term" value="P:carbohydrate metabolic process"/>
    <property type="evidence" value="ECO:0007669"/>
    <property type="project" value="InterPro"/>
</dbReference>
<dbReference type="EC" id="3.2.1.39" evidence="3"/>
<evidence type="ECO:0000256" key="6">
    <source>
        <dbReference type="ARBA" id="ARBA00023295"/>
    </source>
</evidence>
<dbReference type="PANTHER" id="PTHR32227">
    <property type="entry name" value="GLUCAN ENDO-1,3-BETA-GLUCOSIDASE BG1-RELATED-RELATED"/>
    <property type="match status" value="1"/>
</dbReference>
<evidence type="ECO:0000256" key="1">
    <source>
        <dbReference type="ARBA" id="ARBA00000382"/>
    </source>
</evidence>
<protein>
    <recommendedName>
        <fullName evidence="3">glucan endo-1,3-beta-D-glucosidase</fullName>
        <ecNumber evidence="3">3.2.1.39</ecNumber>
    </recommendedName>
    <alternativeName>
        <fullName evidence="7">(1-&gt;3)-beta-glucan endohydrolase</fullName>
    </alternativeName>
    <alternativeName>
        <fullName evidence="8">Beta-1,3-endoglucanase</fullName>
    </alternativeName>
</protein>
<accession>A0AAN9HRU4</accession>
<keyword evidence="10" id="KW-0812">Transmembrane</keyword>
<organism evidence="11 12">
    <name type="scientific">Crotalaria pallida</name>
    <name type="common">Smooth rattlebox</name>
    <name type="synonym">Crotalaria striata</name>
    <dbReference type="NCBI Taxonomy" id="3830"/>
    <lineage>
        <taxon>Eukaryota</taxon>
        <taxon>Viridiplantae</taxon>
        <taxon>Streptophyta</taxon>
        <taxon>Embryophyta</taxon>
        <taxon>Tracheophyta</taxon>
        <taxon>Spermatophyta</taxon>
        <taxon>Magnoliopsida</taxon>
        <taxon>eudicotyledons</taxon>
        <taxon>Gunneridae</taxon>
        <taxon>Pentapetalae</taxon>
        <taxon>rosids</taxon>
        <taxon>fabids</taxon>
        <taxon>Fabales</taxon>
        <taxon>Fabaceae</taxon>
        <taxon>Papilionoideae</taxon>
        <taxon>50 kb inversion clade</taxon>
        <taxon>genistoids sensu lato</taxon>
        <taxon>core genistoids</taxon>
        <taxon>Crotalarieae</taxon>
        <taxon>Crotalaria</taxon>
    </lineage>
</organism>
<reference evidence="11 12" key="1">
    <citation type="submission" date="2024-01" db="EMBL/GenBank/DDBJ databases">
        <title>The genomes of 5 underutilized Papilionoideae crops provide insights into root nodulation and disease resistanc.</title>
        <authorList>
            <person name="Yuan L."/>
        </authorList>
    </citation>
    <scope>NUCLEOTIDE SEQUENCE [LARGE SCALE GENOMIC DNA]</scope>
    <source>
        <strain evidence="11">ZHUSHIDOU_FW_LH</strain>
        <tissue evidence="11">Leaf</tissue>
    </source>
</reference>
<evidence type="ECO:0000256" key="10">
    <source>
        <dbReference type="SAM" id="Phobius"/>
    </source>
</evidence>
<dbReference type="EMBL" id="JAYWIO010000007">
    <property type="protein sequence ID" value="KAK7251991.1"/>
    <property type="molecule type" value="Genomic_DNA"/>
</dbReference>
<dbReference type="SUPFAM" id="SSF51445">
    <property type="entry name" value="(Trans)glycosidases"/>
    <property type="match status" value="1"/>
</dbReference>
<dbReference type="FunFam" id="3.20.20.80:FF:000005">
    <property type="entry name" value="Glucan endo-1,3-beta-glucosidase 14"/>
    <property type="match status" value="1"/>
</dbReference>
<keyword evidence="12" id="KW-1185">Reference proteome</keyword>
<gene>
    <name evidence="11" type="ORF">RIF29_35646</name>
</gene>
<evidence type="ECO:0000313" key="11">
    <source>
        <dbReference type="EMBL" id="KAK7251991.1"/>
    </source>
</evidence>
<evidence type="ECO:0000256" key="5">
    <source>
        <dbReference type="ARBA" id="ARBA00022801"/>
    </source>
</evidence>
<evidence type="ECO:0000313" key="12">
    <source>
        <dbReference type="Proteomes" id="UP001372338"/>
    </source>
</evidence>
<keyword evidence="5" id="KW-0378">Hydrolase</keyword>
<dbReference type="Gene3D" id="3.20.20.80">
    <property type="entry name" value="Glycosidases"/>
    <property type="match status" value="1"/>
</dbReference>
<evidence type="ECO:0000256" key="9">
    <source>
        <dbReference type="RuleBase" id="RU004335"/>
    </source>
</evidence>
<dbReference type="Pfam" id="PF00332">
    <property type="entry name" value="Glyco_hydro_17"/>
    <property type="match status" value="1"/>
</dbReference>
<dbReference type="InterPro" id="IPR017853">
    <property type="entry name" value="GH"/>
</dbReference>
<evidence type="ECO:0000256" key="8">
    <source>
        <dbReference type="ARBA" id="ARBA00033417"/>
    </source>
</evidence>
<dbReference type="InterPro" id="IPR000490">
    <property type="entry name" value="Glyco_hydro_17"/>
</dbReference>
<evidence type="ECO:0000256" key="2">
    <source>
        <dbReference type="ARBA" id="ARBA00008773"/>
    </source>
</evidence>
<dbReference type="Proteomes" id="UP001372338">
    <property type="component" value="Unassembled WGS sequence"/>
</dbReference>
<comment type="catalytic activity">
    <reaction evidence="1">
        <text>Hydrolysis of (1-&gt;3)-beta-D-glucosidic linkages in (1-&gt;3)-beta-D-glucans.</text>
        <dbReference type="EC" id="3.2.1.39"/>
    </reaction>
</comment>
<keyword evidence="10" id="KW-0472">Membrane</keyword>
<keyword evidence="6" id="KW-0326">Glycosidase</keyword>
<keyword evidence="10" id="KW-1133">Transmembrane helix</keyword>
<evidence type="ECO:0000256" key="3">
    <source>
        <dbReference type="ARBA" id="ARBA00012780"/>
    </source>
</evidence>
<dbReference type="GO" id="GO:0042973">
    <property type="term" value="F:glucan endo-1,3-beta-D-glucosidase activity"/>
    <property type="evidence" value="ECO:0007669"/>
    <property type="project" value="UniProtKB-EC"/>
</dbReference>
<comment type="caution">
    <text evidence="11">The sequence shown here is derived from an EMBL/GenBank/DDBJ whole genome shotgun (WGS) entry which is preliminary data.</text>
</comment>
<evidence type="ECO:0000256" key="7">
    <source>
        <dbReference type="ARBA" id="ARBA00033335"/>
    </source>
</evidence>
<feature type="transmembrane region" description="Helical" evidence="10">
    <location>
        <begin position="12"/>
        <end position="34"/>
    </location>
</feature>
<comment type="similarity">
    <text evidence="2 9">Belongs to the glycosyl hydrolase 17 family.</text>
</comment>